<evidence type="ECO:0000313" key="3">
    <source>
        <dbReference type="Proteomes" id="UP001459277"/>
    </source>
</evidence>
<dbReference type="EMBL" id="JAZDWU010000012">
    <property type="protein sequence ID" value="KAK9984730.1"/>
    <property type="molecule type" value="Genomic_DNA"/>
</dbReference>
<dbReference type="Gene3D" id="2.120.10.80">
    <property type="entry name" value="Kelch-type beta propeller"/>
    <property type="match status" value="1"/>
</dbReference>
<accession>A0AAW2BIN4</accession>
<gene>
    <name evidence="2" type="ORF">SO802_034255</name>
</gene>
<dbReference type="InterPro" id="IPR012871">
    <property type="entry name" value="DUF1668_ORYSA"/>
</dbReference>
<reference evidence="2 3" key="1">
    <citation type="submission" date="2024-01" db="EMBL/GenBank/DDBJ databases">
        <title>A telomere-to-telomere, gap-free genome of sweet tea (Lithocarpus litseifolius).</title>
        <authorList>
            <person name="Zhou J."/>
        </authorList>
    </citation>
    <scope>NUCLEOTIDE SEQUENCE [LARGE SCALE GENOMIC DNA]</scope>
    <source>
        <strain evidence="2">Zhou-2022a</strain>
        <tissue evidence="2">Leaf</tissue>
    </source>
</reference>
<proteinExistence type="predicted"/>
<protein>
    <submittedName>
        <fullName evidence="2">Uncharacterized protein</fullName>
    </submittedName>
</protein>
<dbReference type="Pfam" id="PF07893">
    <property type="entry name" value="DUF1668"/>
    <property type="match status" value="1"/>
</dbReference>
<organism evidence="2 3">
    <name type="scientific">Lithocarpus litseifolius</name>
    <dbReference type="NCBI Taxonomy" id="425828"/>
    <lineage>
        <taxon>Eukaryota</taxon>
        <taxon>Viridiplantae</taxon>
        <taxon>Streptophyta</taxon>
        <taxon>Embryophyta</taxon>
        <taxon>Tracheophyta</taxon>
        <taxon>Spermatophyta</taxon>
        <taxon>Magnoliopsida</taxon>
        <taxon>eudicotyledons</taxon>
        <taxon>Gunneridae</taxon>
        <taxon>Pentapetalae</taxon>
        <taxon>rosids</taxon>
        <taxon>fabids</taxon>
        <taxon>Fagales</taxon>
        <taxon>Fagaceae</taxon>
        <taxon>Lithocarpus</taxon>
    </lineage>
</organism>
<keyword evidence="3" id="KW-1185">Reference proteome</keyword>
<dbReference type="InterPro" id="IPR015915">
    <property type="entry name" value="Kelch-typ_b-propeller"/>
</dbReference>
<name>A0AAW2BIN4_9ROSI</name>
<evidence type="ECO:0000256" key="1">
    <source>
        <dbReference type="SAM" id="MobiDB-lite"/>
    </source>
</evidence>
<dbReference type="AlphaFoldDB" id="A0AAW2BIN4"/>
<feature type="region of interest" description="Disordered" evidence="1">
    <location>
        <begin position="1"/>
        <end position="34"/>
    </location>
</feature>
<dbReference type="PANTHER" id="PTHR45632">
    <property type="entry name" value="LD33804P"/>
    <property type="match status" value="1"/>
</dbReference>
<dbReference type="Proteomes" id="UP001459277">
    <property type="component" value="Unassembled WGS sequence"/>
</dbReference>
<evidence type="ECO:0000313" key="2">
    <source>
        <dbReference type="EMBL" id="KAK9984730.1"/>
    </source>
</evidence>
<comment type="caution">
    <text evidence="2">The sequence shown here is derived from an EMBL/GenBank/DDBJ whole genome shotgun (WGS) entry which is preliminary data.</text>
</comment>
<dbReference type="SUPFAM" id="SSF117281">
    <property type="entry name" value="Kelch motif"/>
    <property type="match status" value="1"/>
</dbReference>
<sequence length="624" mass="70672">MSVMMGSGKREAIVSQPQPPPPPPHRDGGAEDEDAAKSSNKLYVCFYYYVGPLIYSVYEIAVPNPLPCFSSPIKLERNPKPIPLPNSKSNPIFQLKRGEYPRRMCCVELNSKLYFIGGEFHNGVLDSPYVDEDVKIKYKSVTRDRYPSDVYCFDPTTTTITTVEKMHTGKSLPLAFVVDEKIYVLGSTDFFAPFECRDAIRKDIEKLSLFECYDPQLDKWTLLPNPTLPCHQMAKWVAHAVLGEGEGKKVLFVGLHRQLYCFDLHKREWIQYLSLPPYPREFCGRSEFVDGTLYGLNRNYMVAAIKFPLAEPEEVQNSKYPLYLPSKEVGMDLFYFPRQVAATARLLHLGNRVFLYALSGMHPHPEFDVFNREFEDENKRVISILIFQALPLPDTHIQEGFFPAKLLYSVHYNINTSFPNQGGILGCFPLGPAFVFGDGSHPTHAERRKAPVSDFPSNLLFVPQSLPDVLQPWTKEAMTTQSLPPISMEAEGHKDVGNIVLATTSVARVATAQSLPPFSVEAEGHKDMGSIVVATASVEAALVDDFVDDYCIDTKDDFIRTKGSRFQCKRKCIDQHHGRRWHPLKSEVKTVRLTKPYDASEIIKLTQTHIASLKNVWMLQAKLY</sequence>